<evidence type="ECO:0000259" key="15">
    <source>
        <dbReference type="PROSITE" id="PS50851"/>
    </source>
</evidence>
<dbReference type="InterPro" id="IPR008207">
    <property type="entry name" value="Sig_transdc_His_kin_Hpt_dom"/>
</dbReference>
<dbReference type="InterPro" id="IPR003594">
    <property type="entry name" value="HATPase_dom"/>
</dbReference>
<dbReference type="InterPro" id="IPR005467">
    <property type="entry name" value="His_kinase_dom"/>
</dbReference>
<dbReference type="SUPFAM" id="SSF47226">
    <property type="entry name" value="Histidine-containing phosphotransfer domain, HPT domain"/>
    <property type="match status" value="1"/>
</dbReference>
<dbReference type="Gene3D" id="1.20.120.160">
    <property type="entry name" value="HPT domain"/>
    <property type="match status" value="1"/>
</dbReference>
<keyword evidence="8" id="KW-0418">Kinase</keyword>
<feature type="region of interest" description="Disordered" evidence="13">
    <location>
        <begin position="312"/>
        <end position="356"/>
    </location>
</feature>
<dbReference type="GO" id="GO:0006935">
    <property type="term" value="P:chemotaxis"/>
    <property type="evidence" value="ECO:0007669"/>
    <property type="project" value="UniProtKB-KW"/>
</dbReference>
<evidence type="ECO:0000256" key="11">
    <source>
        <dbReference type="ARBA" id="ARBA00035100"/>
    </source>
</evidence>
<dbReference type="InterPro" id="IPR037006">
    <property type="entry name" value="CheA-like_homodim_sf"/>
</dbReference>
<dbReference type="InterPro" id="IPR036061">
    <property type="entry name" value="CheW-like_dom_sf"/>
</dbReference>
<dbReference type="PANTHER" id="PTHR43395">
    <property type="entry name" value="SENSOR HISTIDINE KINASE CHEA"/>
    <property type="match status" value="1"/>
</dbReference>
<dbReference type="GO" id="GO:0005524">
    <property type="term" value="F:ATP binding"/>
    <property type="evidence" value="ECO:0007669"/>
    <property type="project" value="UniProtKB-KW"/>
</dbReference>
<dbReference type="SUPFAM" id="SSF55874">
    <property type="entry name" value="ATPase domain of HSP90 chaperone/DNA topoisomerase II/histidine kinase"/>
    <property type="match status" value="1"/>
</dbReference>
<sequence>MHADEEILASVRAGFQQEAQEMLAQFEQALLDLEGRPGDTEVMNSAFRAAHTIKGGAGLFGFEAVVTFTHEVESLLDAMRCGQRQLDEQVMGLLLQGSDQMKALVAAVDQDGQDATLNERSHVLGGQLRALLPTTAGESAPAAAPMPASAAPIASAAEPGVGAGQEPLWHISLQMGPDALRNGLDPLSFIRYLDTLGKVQGLRTLTHRLPGLPELDAEGCFLGFEIRYRTDADRAMVEGVFDFLQDDCDLVVLAPEASAQDYEALLQHRTPDGGAEREALVAHWQALAGPDRPAFHLQAAATSAAPKIAPPAVPAATATTHAPPAASVPAPAPTPTPAAAAAATPDAERRAGPRDRRAAEEIRFVRVRADKLDRLIDLIGELVIASSGAQLAAQTEAVSTFLESAQRIADLVEEARDGALSLRMVPIGETFSKFQRVVRDLSKQLGKEVELQITGGDTELDKSMVETISDPLMHLVRNSMDHGIEPVEERQAAGKPVQGRLAFHAYHESGSIVIEVSDDGRGLNRERILRKALERGLVPPDAAMDDDAVYQLIFLPGFSTAEQVTNVSGRGVGMDVVKRNIESLRGQIHVASTPGRGATMQIRLPLTLAMIDGFLTTVGEVHYVLPLSVVAECIDVPPEVAAEPERTVGNFDLRGEVLPYLDLARFYGVAPAQVRRRSVVVVRDGHLRIGLVVDRLLGEHQTVIKPLAGLFRHLKALAGSTILGSGAVALVLDLPGLVAAATRRPHAGGGSVPSPIHATHPEAH</sequence>
<dbReference type="Proteomes" id="UP000484255">
    <property type="component" value="Unassembled WGS sequence"/>
</dbReference>
<evidence type="ECO:0000256" key="2">
    <source>
        <dbReference type="ARBA" id="ARBA00012438"/>
    </source>
</evidence>
<feature type="compositionally biased region" description="Basic and acidic residues" evidence="13">
    <location>
        <begin position="346"/>
        <end position="356"/>
    </location>
</feature>
<gene>
    <name evidence="17" type="ORF">G3A44_09675</name>
</gene>
<dbReference type="RefSeq" id="WP_163457308.1">
    <property type="nucleotide sequence ID" value="NZ_JAAGOH010000009.1"/>
</dbReference>
<dbReference type="Pfam" id="PF02518">
    <property type="entry name" value="HATPase_c"/>
    <property type="match status" value="1"/>
</dbReference>
<dbReference type="Pfam" id="PF01627">
    <property type="entry name" value="Hpt"/>
    <property type="match status" value="1"/>
</dbReference>
<comment type="function">
    <text evidence="11">Involved in the transmission of sensory signals from the chemoreceptors to the flagellar motors. CheA is autophosphorylated; it can transfer its phosphate group to either CheB or CheY.</text>
</comment>
<keyword evidence="7" id="KW-0547">Nucleotide-binding</keyword>
<evidence type="ECO:0000256" key="1">
    <source>
        <dbReference type="ARBA" id="ARBA00000085"/>
    </source>
</evidence>
<dbReference type="InterPro" id="IPR036890">
    <property type="entry name" value="HATPase_C_sf"/>
</dbReference>
<dbReference type="Gene3D" id="3.30.565.10">
    <property type="entry name" value="Histidine kinase-like ATPase, C-terminal domain"/>
    <property type="match status" value="1"/>
</dbReference>
<dbReference type="CDD" id="cd00088">
    <property type="entry name" value="HPT"/>
    <property type="match status" value="1"/>
</dbReference>
<dbReference type="InterPro" id="IPR004358">
    <property type="entry name" value="Sig_transdc_His_kin-like_C"/>
</dbReference>
<dbReference type="InterPro" id="IPR036097">
    <property type="entry name" value="HisK_dim/P_sf"/>
</dbReference>
<proteinExistence type="predicted"/>
<keyword evidence="5 12" id="KW-0597">Phosphoprotein</keyword>
<organism evidence="17 18">
    <name type="scientific">Ideonella livida</name>
    <dbReference type="NCBI Taxonomy" id="2707176"/>
    <lineage>
        <taxon>Bacteria</taxon>
        <taxon>Pseudomonadati</taxon>
        <taxon>Pseudomonadota</taxon>
        <taxon>Betaproteobacteria</taxon>
        <taxon>Burkholderiales</taxon>
        <taxon>Sphaerotilaceae</taxon>
        <taxon>Ideonella</taxon>
    </lineage>
</organism>
<dbReference type="SMART" id="SM00387">
    <property type="entry name" value="HATPase_c"/>
    <property type="match status" value="1"/>
</dbReference>
<keyword evidence="4" id="KW-0145">Chemotaxis</keyword>
<dbReference type="FunFam" id="3.30.565.10:FF:000016">
    <property type="entry name" value="Chemotaxis protein CheA, putative"/>
    <property type="match status" value="1"/>
</dbReference>
<feature type="compositionally biased region" description="Low complexity" evidence="13">
    <location>
        <begin position="314"/>
        <end position="329"/>
    </location>
</feature>
<dbReference type="Gene3D" id="2.30.30.40">
    <property type="entry name" value="SH3 Domains"/>
    <property type="match status" value="1"/>
</dbReference>
<evidence type="ECO:0000256" key="5">
    <source>
        <dbReference type="ARBA" id="ARBA00022553"/>
    </source>
</evidence>
<evidence type="ECO:0000259" key="14">
    <source>
        <dbReference type="PROSITE" id="PS50109"/>
    </source>
</evidence>
<dbReference type="CDD" id="cd16916">
    <property type="entry name" value="HATPase_CheA-like"/>
    <property type="match status" value="1"/>
</dbReference>
<dbReference type="PRINTS" id="PR00344">
    <property type="entry name" value="BCTRLSENSOR"/>
</dbReference>
<dbReference type="SUPFAM" id="SSF50341">
    <property type="entry name" value="CheW-like"/>
    <property type="match status" value="1"/>
</dbReference>
<evidence type="ECO:0000256" key="12">
    <source>
        <dbReference type="PROSITE-ProRule" id="PRU00110"/>
    </source>
</evidence>
<feature type="domain" description="CheW-like" evidence="15">
    <location>
        <begin position="610"/>
        <end position="743"/>
    </location>
</feature>
<keyword evidence="10" id="KW-0902">Two-component regulatory system</keyword>
<feature type="domain" description="HPt" evidence="16">
    <location>
        <begin position="4"/>
        <end position="108"/>
    </location>
</feature>
<dbReference type="PROSITE" id="PS50851">
    <property type="entry name" value="CHEW"/>
    <property type="match status" value="1"/>
</dbReference>
<keyword evidence="6" id="KW-0808">Transferase</keyword>
<comment type="catalytic activity">
    <reaction evidence="1">
        <text>ATP + protein L-histidine = ADP + protein N-phospho-L-histidine.</text>
        <dbReference type="EC" id="2.7.13.3"/>
    </reaction>
</comment>
<evidence type="ECO:0000256" key="7">
    <source>
        <dbReference type="ARBA" id="ARBA00022741"/>
    </source>
</evidence>
<keyword evidence="9" id="KW-0067">ATP-binding</keyword>
<dbReference type="PROSITE" id="PS50894">
    <property type="entry name" value="HPT"/>
    <property type="match status" value="1"/>
</dbReference>
<comment type="caution">
    <text evidence="17">The sequence shown here is derived from an EMBL/GenBank/DDBJ whole genome shotgun (WGS) entry which is preliminary data.</text>
</comment>
<dbReference type="AlphaFoldDB" id="A0A7C9TJ17"/>
<dbReference type="GO" id="GO:0000155">
    <property type="term" value="F:phosphorelay sensor kinase activity"/>
    <property type="evidence" value="ECO:0007669"/>
    <property type="project" value="InterPro"/>
</dbReference>
<dbReference type="SMART" id="SM00260">
    <property type="entry name" value="CheW"/>
    <property type="match status" value="1"/>
</dbReference>
<evidence type="ECO:0000256" key="10">
    <source>
        <dbReference type="ARBA" id="ARBA00023012"/>
    </source>
</evidence>
<evidence type="ECO:0000256" key="8">
    <source>
        <dbReference type="ARBA" id="ARBA00022777"/>
    </source>
</evidence>
<dbReference type="SUPFAM" id="SSF47384">
    <property type="entry name" value="Homodimeric domain of signal transducing histidine kinase"/>
    <property type="match status" value="1"/>
</dbReference>
<dbReference type="PANTHER" id="PTHR43395:SF10">
    <property type="entry name" value="CHEMOTAXIS PROTEIN CHEA"/>
    <property type="match status" value="1"/>
</dbReference>
<evidence type="ECO:0000256" key="4">
    <source>
        <dbReference type="ARBA" id="ARBA00022500"/>
    </source>
</evidence>
<dbReference type="SMART" id="SM00073">
    <property type="entry name" value="HPT"/>
    <property type="match status" value="1"/>
</dbReference>
<feature type="domain" description="Histidine kinase" evidence="14">
    <location>
        <begin position="367"/>
        <end position="608"/>
    </location>
</feature>
<dbReference type="GO" id="GO:0005737">
    <property type="term" value="C:cytoplasm"/>
    <property type="evidence" value="ECO:0007669"/>
    <property type="project" value="InterPro"/>
</dbReference>
<dbReference type="SMART" id="SM01231">
    <property type="entry name" value="H-kinase_dim"/>
    <property type="match status" value="1"/>
</dbReference>
<protein>
    <recommendedName>
        <fullName evidence="3">Chemotaxis protein CheA</fullName>
        <ecNumber evidence="2">2.7.13.3</ecNumber>
    </recommendedName>
</protein>
<evidence type="ECO:0000313" key="18">
    <source>
        <dbReference type="Proteomes" id="UP000484255"/>
    </source>
</evidence>
<dbReference type="Gene3D" id="1.10.287.560">
    <property type="entry name" value="Histidine kinase CheA-like, homodimeric domain"/>
    <property type="match status" value="1"/>
</dbReference>
<evidence type="ECO:0000256" key="9">
    <source>
        <dbReference type="ARBA" id="ARBA00022840"/>
    </source>
</evidence>
<accession>A0A7C9TJ17</accession>
<dbReference type="InterPro" id="IPR002545">
    <property type="entry name" value="CheW-lke_dom"/>
</dbReference>
<dbReference type="InterPro" id="IPR051315">
    <property type="entry name" value="Bact_Chemotaxis_CheA"/>
</dbReference>
<name>A0A7C9TJ17_9BURK</name>
<feature type="region of interest" description="Disordered" evidence="13">
    <location>
        <begin position="744"/>
        <end position="764"/>
    </location>
</feature>
<evidence type="ECO:0000313" key="17">
    <source>
        <dbReference type="EMBL" id="NDY91458.1"/>
    </source>
</evidence>
<dbReference type="InterPro" id="IPR036641">
    <property type="entry name" value="HPT_dom_sf"/>
</dbReference>
<dbReference type="EMBL" id="JAAGOH010000009">
    <property type="protein sequence ID" value="NDY91458.1"/>
    <property type="molecule type" value="Genomic_DNA"/>
</dbReference>
<dbReference type="Pfam" id="PF01584">
    <property type="entry name" value="CheW"/>
    <property type="match status" value="1"/>
</dbReference>
<evidence type="ECO:0000256" key="6">
    <source>
        <dbReference type="ARBA" id="ARBA00022679"/>
    </source>
</evidence>
<evidence type="ECO:0000259" key="16">
    <source>
        <dbReference type="PROSITE" id="PS50894"/>
    </source>
</evidence>
<evidence type="ECO:0000256" key="13">
    <source>
        <dbReference type="SAM" id="MobiDB-lite"/>
    </source>
</evidence>
<dbReference type="Pfam" id="PF02895">
    <property type="entry name" value="H-kinase_dim"/>
    <property type="match status" value="1"/>
</dbReference>
<dbReference type="InterPro" id="IPR004105">
    <property type="entry name" value="CheA-like_dim"/>
</dbReference>
<evidence type="ECO:0000256" key="3">
    <source>
        <dbReference type="ARBA" id="ARBA00021495"/>
    </source>
</evidence>
<reference evidence="17 18" key="1">
    <citation type="submission" date="2020-02" db="EMBL/GenBank/DDBJ databases">
        <title>Ideonella bacterium strain TBM-1.</title>
        <authorList>
            <person name="Chen W.-M."/>
        </authorList>
    </citation>
    <scope>NUCLEOTIDE SEQUENCE [LARGE SCALE GENOMIC DNA]</scope>
    <source>
        <strain evidence="17 18">TBM-1</strain>
    </source>
</reference>
<dbReference type="EC" id="2.7.13.3" evidence="2"/>
<keyword evidence="18" id="KW-1185">Reference proteome</keyword>
<dbReference type="PROSITE" id="PS50109">
    <property type="entry name" value="HIS_KIN"/>
    <property type="match status" value="1"/>
</dbReference>
<feature type="modified residue" description="Phosphohistidine" evidence="12">
    <location>
        <position position="51"/>
    </location>
</feature>